<protein>
    <submittedName>
        <fullName evidence="2">Uncharacterized protein</fullName>
    </submittedName>
</protein>
<accession>A0A919T7Q0</accession>
<evidence type="ECO:0000256" key="1">
    <source>
        <dbReference type="SAM" id="Phobius"/>
    </source>
</evidence>
<name>A0A919T7Q0_9ACTN</name>
<feature type="transmembrane region" description="Helical" evidence="1">
    <location>
        <begin position="261"/>
        <end position="284"/>
    </location>
</feature>
<organism evidence="2 3">
    <name type="scientific">Paractinoplanes toevensis</name>
    <dbReference type="NCBI Taxonomy" id="571911"/>
    <lineage>
        <taxon>Bacteria</taxon>
        <taxon>Bacillati</taxon>
        <taxon>Actinomycetota</taxon>
        <taxon>Actinomycetes</taxon>
        <taxon>Micromonosporales</taxon>
        <taxon>Micromonosporaceae</taxon>
        <taxon>Paractinoplanes</taxon>
    </lineage>
</organism>
<proteinExistence type="predicted"/>
<evidence type="ECO:0000313" key="2">
    <source>
        <dbReference type="EMBL" id="GIM90540.1"/>
    </source>
</evidence>
<keyword evidence="3" id="KW-1185">Reference proteome</keyword>
<dbReference type="AlphaFoldDB" id="A0A919T7Q0"/>
<dbReference type="RefSeq" id="WP_213006474.1">
    <property type="nucleotide sequence ID" value="NZ_BOQN01000032.1"/>
</dbReference>
<keyword evidence="1" id="KW-0812">Transmembrane</keyword>
<comment type="caution">
    <text evidence="2">The sequence shown here is derived from an EMBL/GenBank/DDBJ whole genome shotgun (WGS) entry which is preliminary data.</text>
</comment>
<feature type="transmembrane region" description="Helical" evidence="1">
    <location>
        <begin position="226"/>
        <end position="249"/>
    </location>
</feature>
<feature type="transmembrane region" description="Helical" evidence="1">
    <location>
        <begin position="59"/>
        <end position="84"/>
    </location>
</feature>
<keyword evidence="1" id="KW-0472">Membrane</keyword>
<gene>
    <name evidence="2" type="ORF">Ato02nite_023330</name>
</gene>
<reference evidence="2 3" key="1">
    <citation type="submission" date="2021-03" db="EMBL/GenBank/DDBJ databases">
        <title>Whole genome shotgun sequence of Actinoplanes toevensis NBRC 105298.</title>
        <authorList>
            <person name="Komaki H."/>
            <person name="Tamura T."/>
        </authorList>
    </citation>
    <scope>NUCLEOTIDE SEQUENCE [LARGE SCALE GENOMIC DNA]</scope>
    <source>
        <strain evidence="2 3">NBRC 105298</strain>
    </source>
</reference>
<dbReference type="EMBL" id="BOQN01000032">
    <property type="protein sequence ID" value="GIM90540.1"/>
    <property type="molecule type" value="Genomic_DNA"/>
</dbReference>
<dbReference type="Proteomes" id="UP000677082">
    <property type="component" value="Unassembled WGS sequence"/>
</dbReference>
<feature type="transmembrane region" description="Helical" evidence="1">
    <location>
        <begin position="332"/>
        <end position="353"/>
    </location>
</feature>
<sequence>MSFRLPLLAYPPGPRRAELLDTLLEAAEERGRRHPTPRQVFNLLHCGLRARLGHPRSRGIVVLATLIAVLAGVFGAAAVAPLGWRLAPSLPEGVAAEQLKRDVFPGLVAWGGGDAALWVRTADGEGEQYGFADYWVHHTAQTREVAAYTAEVRDRLAGQGWTIRGAIALGEPTADELPPAWHSASFWATRDGLALRFTDTATDKLAPWDSDGSAGFTLARTAPAGLWALEIAGALVAALLAWLLTGWVARRVEGRRFLQAGTLLTAVAGLVVLLPTVAFTMLWAAGNSDLQPPEQVWFVGQRGVLAVFWQPALVFACAMILLAVLPRRRVTAIGAAAAALALAVFAGRLPALVEHLPQPATAAAKACVPAMPAGGGARLSYLTYVFIRPATTPEQRNYIQAAISRIPGAAAFNFYYDPTSEAYREAYCHGGALPAGAGATLPYFWAIDLTSPGVYEGLAAEVGAMPGVVAVRPG</sequence>
<feature type="transmembrane region" description="Helical" evidence="1">
    <location>
        <begin position="304"/>
        <end position="325"/>
    </location>
</feature>
<evidence type="ECO:0000313" key="3">
    <source>
        <dbReference type="Proteomes" id="UP000677082"/>
    </source>
</evidence>
<keyword evidence="1" id="KW-1133">Transmembrane helix</keyword>